<dbReference type="InterPro" id="IPR048328">
    <property type="entry name" value="Dyp_perox_C"/>
</dbReference>
<dbReference type="InterPro" id="IPR011008">
    <property type="entry name" value="Dimeric_a/b-barrel"/>
</dbReference>
<keyword evidence="7" id="KW-0408">Iron</keyword>
<evidence type="ECO:0000256" key="1">
    <source>
        <dbReference type="ARBA" id="ARBA00001970"/>
    </source>
</evidence>
<comment type="cofactor">
    <cofactor evidence="1">
        <name>heme b</name>
        <dbReference type="ChEBI" id="CHEBI:60344"/>
    </cofactor>
</comment>
<evidence type="ECO:0000313" key="12">
    <source>
        <dbReference type="EMBL" id="SDU55490.1"/>
    </source>
</evidence>
<dbReference type="OrthoDB" id="9781066at2"/>
<evidence type="ECO:0000256" key="8">
    <source>
        <dbReference type="ARBA" id="ARBA00025737"/>
    </source>
</evidence>
<dbReference type="EMBL" id="FNLM01000034">
    <property type="protein sequence ID" value="SDU55490.1"/>
    <property type="molecule type" value="Genomic_DNA"/>
</dbReference>
<dbReference type="GO" id="GO:0046872">
    <property type="term" value="F:metal ion binding"/>
    <property type="evidence" value="ECO:0007669"/>
    <property type="project" value="UniProtKB-KW"/>
</dbReference>
<dbReference type="Proteomes" id="UP000183180">
    <property type="component" value="Unassembled WGS sequence"/>
</dbReference>
<dbReference type="InterPro" id="IPR048327">
    <property type="entry name" value="Dyp_perox_N"/>
</dbReference>
<keyword evidence="4" id="KW-0479">Metal-binding</keyword>
<protein>
    <submittedName>
        <fullName evidence="12">Dye decolorizing peroxidase</fullName>
    </submittedName>
</protein>
<dbReference type="Pfam" id="PF04261">
    <property type="entry name" value="Dyp_perox_N"/>
    <property type="match status" value="1"/>
</dbReference>
<dbReference type="PROSITE" id="PS51404">
    <property type="entry name" value="DYP_PEROXIDASE"/>
    <property type="match status" value="1"/>
</dbReference>
<dbReference type="GO" id="GO:0004601">
    <property type="term" value="F:peroxidase activity"/>
    <property type="evidence" value="ECO:0007669"/>
    <property type="project" value="UniProtKB-KW"/>
</dbReference>
<evidence type="ECO:0000259" key="10">
    <source>
        <dbReference type="Pfam" id="PF04261"/>
    </source>
</evidence>
<comment type="similarity">
    <text evidence="8">Belongs to the DyP-type peroxidase family.</text>
</comment>
<accession>A0A1H2JGF5</accession>
<evidence type="ECO:0000256" key="4">
    <source>
        <dbReference type="ARBA" id="ARBA00022723"/>
    </source>
</evidence>
<reference evidence="12 13" key="1">
    <citation type="submission" date="2016-10" db="EMBL/GenBank/DDBJ databases">
        <authorList>
            <person name="de Groot N.N."/>
        </authorList>
    </citation>
    <scope>NUCLEOTIDE SEQUENCE [LARGE SCALE GENOMIC DNA]</scope>
    <source>
        <strain evidence="12 13">DSM 44215</strain>
    </source>
</reference>
<dbReference type="GO" id="GO:0020037">
    <property type="term" value="F:heme binding"/>
    <property type="evidence" value="ECO:0007669"/>
    <property type="project" value="InterPro"/>
</dbReference>
<evidence type="ECO:0000313" key="13">
    <source>
        <dbReference type="Proteomes" id="UP000183180"/>
    </source>
</evidence>
<dbReference type="GO" id="GO:0005829">
    <property type="term" value="C:cytosol"/>
    <property type="evidence" value="ECO:0007669"/>
    <property type="project" value="TreeGrafter"/>
</dbReference>
<dbReference type="AlphaFoldDB" id="A0A1H2JGF5"/>
<evidence type="ECO:0000259" key="11">
    <source>
        <dbReference type="Pfam" id="PF20628"/>
    </source>
</evidence>
<evidence type="ECO:0000256" key="6">
    <source>
        <dbReference type="ARBA" id="ARBA00023002"/>
    </source>
</evidence>
<evidence type="ECO:0000256" key="7">
    <source>
        <dbReference type="ARBA" id="ARBA00023004"/>
    </source>
</evidence>
<proteinExistence type="inferred from homology"/>
<feature type="domain" description="Dyp-type peroxidase C-terminal" evidence="11">
    <location>
        <begin position="225"/>
        <end position="405"/>
    </location>
</feature>
<dbReference type="NCBIfam" id="TIGR01413">
    <property type="entry name" value="Dyp_perox_fam"/>
    <property type="match status" value="1"/>
</dbReference>
<dbReference type="PANTHER" id="PTHR30521:SF4">
    <property type="entry name" value="DEFERROCHELATASE"/>
    <property type="match status" value="1"/>
</dbReference>
<name>A0A1H2JGF5_9ACTN</name>
<evidence type="ECO:0000256" key="3">
    <source>
        <dbReference type="ARBA" id="ARBA00022617"/>
    </source>
</evidence>
<dbReference type="STRING" id="158898.SAMN04488548_1342103"/>
<dbReference type="Pfam" id="PF20628">
    <property type="entry name" value="Dyp_perox_C"/>
    <property type="match status" value="1"/>
</dbReference>
<feature type="domain" description="Dyp-type peroxidase N-terminal" evidence="10">
    <location>
        <begin position="66"/>
        <end position="213"/>
    </location>
</feature>
<dbReference type="InterPro" id="IPR006314">
    <property type="entry name" value="Dyp_peroxidase"/>
</dbReference>
<gene>
    <name evidence="12" type="ORF">SAMN04488548_1342103</name>
</gene>
<keyword evidence="3" id="KW-0349">Heme</keyword>
<dbReference type="PANTHER" id="PTHR30521">
    <property type="entry name" value="DEFERROCHELATASE/PEROXIDASE"/>
    <property type="match status" value="1"/>
</dbReference>
<evidence type="ECO:0000256" key="5">
    <source>
        <dbReference type="ARBA" id="ARBA00022729"/>
    </source>
</evidence>
<sequence>MAETRGGDDGRERGGAAAFSRRSLIAGVVGAAGLGVGATAIAARSADGAGDITHGGDAIEFHGVHQAGVATPPTAHVNYVGLDLSADPGRQAREALAGILRVWTEDAARLTRGTPALADSEPELARLPARLTVTVGLGPGAFTATGLEERRPRWLHPLPAYPIDRLDERRWGQTDLLLQICSDDPITVAHATRVLTANVAGQVRLRWVQRGFRNSRGSQDEKVTMRNLMGQVDGTVNLGPADSDTLVWDDGAEQPWFAGGTSMVLRRIAMDLDGWQEVDPRSQELSVGRTLADGAPLSGGGEHDDPDFDKIVDGLPAIPASSHIARARHRTPTERFLRRGYNYDDPPEPDATGHVPTSNSGLLFAAYQRDVDTQFAPVQARLAEHDALNQWTTTIGSAVYAVLPGAPRGQVLGGSLLG</sequence>
<feature type="region of interest" description="Disordered" evidence="9">
    <location>
        <begin position="338"/>
        <end position="357"/>
    </location>
</feature>
<organism evidence="12 13">
    <name type="scientific">Gordonia westfalica</name>
    <dbReference type="NCBI Taxonomy" id="158898"/>
    <lineage>
        <taxon>Bacteria</taxon>
        <taxon>Bacillati</taxon>
        <taxon>Actinomycetota</taxon>
        <taxon>Actinomycetes</taxon>
        <taxon>Mycobacteriales</taxon>
        <taxon>Gordoniaceae</taxon>
        <taxon>Gordonia</taxon>
    </lineage>
</organism>
<dbReference type="SUPFAM" id="SSF54909">
    <property type="entry name" value="Dimeric alpha+beta barrel"/>
    <property type="match status" value="1"/>
</dbReference>
<keyword evidence="5" id="KW-0732">Signal</keyword>
<evidence type="ECO:0000256" key="9">
    <source>
        <dbReference type="SAM" id="MobiDB-lite"/>
    </source>
</evidence>
<evidence type="ECO:0000256" key="2">
    <source>
        <dbReference type="ARBA" id="ARBA00022559"/>
    </source>
</evidence>
<keyword evidence="6" id="KW-0560">Oxidoreductase</keyword>
<dbReference type="RefSeq" id="WP_074850460.1">
    <property type="nucleotide sequence ID" value="NZ_FNLM01000034.1"/>
</dbReference>
<keyword evidence="2 12" id="KW-0575">Peroxidase</keyword>